<comment type="caution">
    <text evidence="2">The sequence shown here is derived from an EMBL/GenBank/DDBJ whole genome shotgun (WGS) entry which is preliminary data.</text>
</comment>
<proteinExistence type="predicted"/>
<feature type="compositionally biased region" description="Polar residues" evidence="1">
    <location>
        <begin position="11"/>
        <end position="20"/>
    </location>
</feature>
<feature type="region of interest" description="Disordered" evidence="1">
    <location>
        <begin position="1"/>
        <end position="20"/>
    </location>
</feature>
<evidence type="ECO:0000256" key="1">
    <source>
        <dbReference type="SAM" id="MobiDB-lite"/>
    </source>
</evidence>
<protein>
    <submittedName>
        <fullName evidence="2">Uncharacterized protein</fullName>
    </submittedName>
</protein>
<organism evidence="2">
    <name type="scientific">candidate division CPR3 bacterium</name>
    <dbReference type="NCBI Taxonomy" id="2268181"/>
    <lineage>
        <taxon>Bacteria</taxon>
        <taxon>Bacteria division CPR3</taxon>
    </lineage>
</organism>
<evidence type="ECO:0000313" key="2">
    <source>
        <dbReference type="EMBL" id="HHR91924.1"/>
    </source>
</evidence>
<accession>A0A7C5UVX4</accession>
<name>A0A7C5UVX4_UNCC3</name>
<dbReference type="AlphaFoldDB" id="A0A7C5UVX4"/>
<reference evidence="2" key="1">
    <citation type="journal article" date="2020" name="mSystems">
        <title>Genome- and Community-Level Interaction Insights into Carbon Utilization and Element Cycling Functions of Hydrothermarchaeota in Hydrothermal Sediment.</title>
        <authorList>
            <person name="Zhou Z."/>
            <person name="Liu Y."/>
            <person name="Xu W."/>
            <person name="Pan J."/>
            <person name="Luo Z.H."/>
            <person name="Li M."/>
        </authorList>
    </citation>
    <scope>NUCLEOTIDE SEQUENCE [LARGE SCALE GENOMIC DNA]</scope>
    <source>
        <strain evidence="2">SpSt-1042</strain>
    </source>
</reference>
<gene>
    <name evidence="2" type="ORF">ENL96_00205</name>
</gene>
<sequence length="308" mass="33184">MSERYTGADSGIQTPEGGTTRINIYSGNEVTISGNAKLGIPEIKFGVRAHCGGNSAVTVEINNGDLRATARTRVRVRKNNLQIRVGGFARCSIVENCGWCSVGAEEDAQALEENVVAAGSVVEVGSNNLRGIVGCRRGHILVIRRENKGLINLKGGAFFLLGKGNVGHLTFWGEDFTSTIVTPSPEKVGTLWRRVDPLLYKLYKVDLSTVAGQVYYLPLNENDLGTCGSRYAITVQGRPLFFVEARNQNGSGLYILFEISKGKNGNLATPIAVLTTLPVKEMPSSVTNALGTVIPAEAVRLLRERCIC</sequence>
<dbReference type="EMBL" id="DRVY01000009">
    <property type="protein sequence ID" value="HHR91924.1"/>
    <property type="molecule type" value="Genomic_DNA"/>
</dbReference>